<evidence type="ECO:0000313" key="7">
    <source>
        <dbReference type="Proteomes" id="UP001159042"/>
    </source>
</evidence>
<comment type="caution">
    <text evidence="6">The sequence shown here is derived from an EMBL/GenBank/DDBJ whole genome shotgun (WGS) entry which is preliminary data.</text>
</comment>
<name>A0AAV8WHB0_9CUCU</name>
<evidence type="ECO:0000256" key="5">
    <source>
        <dbReference type="ARBA" id="ARBA00039509"/>
    </source>
</evidence>
<keyword evidence="2" id="KW-0496">Mitochondrion</keyword>
<evidence type="ECO:0000313" key="6">
    <source>
        <dbReference type="EMBL" id="KAJ8925831.1"/>
    </source>
</evidence>
<protein>
    <recommendedName>
        <fullName evidence="5">Coiled-coil-helix-coiled-coil-helix domain-containing protein 7</fullName>
    </recommendedName>
</protein>
<dbReference type="GO" id="GO:0033108">
    <property type="term" value="P:mitochondrial respiratory chain complex assembly"/>
    <property type="evidence" value="ECO:0007669"/>
    <property type="project" value="TreeGrafter"/>
</dbReference>
<organism evidence="6 7">
    <name type="scientific">Exocentrus adspersus</name>
    <dbReference type="NCBI Taxonomy" id="1586481"/>
    <lineage>
        <taxon>Eukaryota</taxon>
        <taxon>Metazoa</taxon>
        <taxon>Ecdysozoa</taxon>
        <taxon>Arthropoda</taxon>
        <taxon>Hexapoda</taxon>
        <taxon>Insecta</taxon>
        <taxon>Pterygota</taxon>
        <taxon>Neoptera</taxon>
        <taxon>Endopterygota</taxon>
        <taxon>Coleoptera</taxon>
        <taxon>Polyphaga</taxon>
        <taxon>Cucujiformia</taxon>
        <taxon>Chrysomeloidea</taxon>
        <taxon>Cerambycidae</taxon>
        <taxon>Lamiinae</taxon>
        <taxon>Acanthocinini</taxon>
        <taxon>Exocentrus</taxon>
    </lineage>
</organism>
<dbReference type="SUPFAM" id="SSF47072">
    <property type="entry name" value="Cysteine alpha-hairpin motif"/>
    <property type="match status" value="1"/>
</dbReference>
<evidence type="ECO:0000256" key="3">
    <source>
        <dbReference type="ARBA" id="ARBA00023157"/>
    </source>
</evidence>
<accession>A0AAV8WHB0</accession>
<dbReference type="PROSITE" id="PS51808">
    <property type="entry name" value="CHCH"/>
    <property type="match status" value="1"/>
</dbReference>
<comment type="subcellular location">
    <subcellularLocation>
        <location evidence="1">Mitochondrion intermembrane space</location>
    </subcellularLocation>
</comment>
<sequence length="82" mass="9973">MKNQDAEKNNPCLKEQLLSYQCFNDNNFDKEACQLEIENYKTCKSFWHFVTAYRRKKGILPYVPPVEERESIKREFLPEYFK</sequence>
<dbReference type="GO" id="GO:0005758">
    <property type="term" value="C:mitochondrial intermembrane space"/>
    <property type="evidence" value="ECO:0007669"/>
    <property type="project" value="UniProtKB-SubCell"/>
</dbReference>
<dbReference type="InterPro" id="IPR051040">
    <property type="entry name" value="COX23"/>
</dbReference>
<reference evidence="6 7" key="1">
    <citation type="journal article" date="2023" name="Insect Mol. Biol.">
        <title>Genome sequencing provides insights into the evolution of gene families encoding plant cell wall-degrading enzymes in longhorned beetles.</title>
        <authorList>
            <person name="Shin N.R."/>
            <person name="Okamura Y."/>
            <person name="Kirsch R."/>
            <person name="Pauchet Y."/>
        </authorList>
    </citation>
    <scope>NUCLEOTIDE SEQUENCE [LARGE SCALE GENOMIC DNA]</scope>
    <source>
        <strain evidence="6">EAD_L_NR</strain>
    </source>
</reference>
<keyword evidence="3" id="KW-1015">Disulfide bond</keyword>
<gene>
    <name evidence="6" type="ORF">NQ315_009683</name>
</gene>
<dbReference type="Proteomes" id="UP001159042">
    <property type="component" value="Unassembled WGS sequence"/>
</dbReference>
<dbReference type="EMBL" id="JANEYG010000001">
    <property type="protein sequence ID" value="KAJ8925831.1"/>
    <property type="molecule type" value="Genomic_DNA"/>
</dbReference>
<dbReference type="InterPro" id="IPR009069">
    <property type="entry name" value="Cys_alpha_HP_mot_SF"/>
</dbReference>
<evidence type="ECO:0000256" key="4">
    <source>
        <dbReference type="ARBA" id="ARBA00038205"/>
    </source>
</evidence>
<keyword evidence="7" id="KW-1185">Reference proteome</keyword>
<evidence type="ECO:0000256" key="2">
    <source>
        <dbReference type="ARBA" id="ARBA00023128"/>
    </source>
</evidence>
<dbReference type="AlphaFoldDB" id="A0AAV8WHB0"/>
<proteinExistence type="inferred from homology"/>
<dbReference type="Gene3D" id="1.10.287.1130">
    <property type="entry name" value="CytochromE C oxidase copper chaperone"/>
    <property type="match status" value="1"/>
</dbReference>
<evidence type="ECO:0000256" key="1">
    <source>
        <dbReference type="ARBA" id="ARBA00004569"/>
    </source>
</evidence>
<dbReference type="PANTHER" id="PTHR46811:SF1">
    <property type="entry name" value="COILED-COIL-HELIX-COILED-COIL-HELIX DOMAIN-CONTAINING PROTEIN 7"/>
    <property type="match status" value="1"/>
</dbReference>
<comment type="similarity">
    <text evidence="4">Belongs to the CHCHD7 family.</text>
</comment>
<dbReference type="PANTHER" id="PTHR46811">
    <property type="entry name" value="COILED-COIL-HELIX-COILED-COIL-HELIX DOMAIN-CONTAINING PROTEIN 7"/>
    <property type="match status" value="1"/>
</dbReference>